<dbReference type="Proteomes" id="UP001060150">
    <property type="component" value="Chromosome"/>
</dbReference>
<feature type="transmembrane region" description="Helical" evidence="1">
    <location>
        <begin position="20"/>
        <end position="41"/>
    </location>
</feature>
<keyword evidence="1" id="KW-0472">Membrane</keyword>
<evidence type="ECO:0000256" key="1">
    <source>
        <dbReference type="SAM" id="Phobius"/>
    </source>
</evidence>
<gene>
    <name evidence="2" type="ORF">NRO40_00240</name>
</gene>
<protein>
    <submittedName>
        <fullName evidence="2">Uncharacterized protein</fullName>
    </submittedName>
</protein>
<name>A0ABY5MZH4_9ACTN</name>
<dbReference type="RefSeq" id="WP_058940086.1">
    <property type="nucleotide sequence ID" value="NZ_CP102332.1"/>
</dbReference>
<accession>A0ABY5MZH4</accession>
<dbReference type="EMBL" id="CP102332">
    <property type="protein sequence ID" value="UUS29414.1"/>
    <property type="molecule type" value="Genomic_DNA"/>
</dbReference>
<keyword evidence="1" id="KW-1133">Transmembrane helix</keyword>
<keyword evidence="3" id="KW-1185">Reference proteome</keyword>
<evidence type="ECO:0000313" key="2">
    <source>
        <dbReference type="EMBL" id="UUS29414.1"/>
    </source>
</evidence>
<organism evidence="2 3">
    <name type="scientific">Streptomyces changanensis</name>
    <dbReference type="NCBI Taxonomy" id="2964669"/>
    <lineage>
        <taxon>Bacteria</taxon>
        <taxon>Bacillati</taxon>
        <taxon>Actinomycetota</taxon>
        <taxon>Actinomycetes</taxon>
        <taxon>Kitasatosporales</taxon>
        <taxon>Streptomycetaceae</taxon>
        <taxon>Streptomyces</taxon>
    </lineage>
</organism>
<reference evidence="2" key="1">
    <citation type="submission" date="2022-08" db="EMBL/GenBank/DDBJ databases">
        <title>Streptomyces changanensis sp. nov., an actinomycete isolated from soil.</title>
        <authorList>
            <person name="Wu H."/>
            <person name="Han L."/>
        </authorList>
    </citation>
    <scope>NUCLEOTIDE SEQUENCE</scope>
    <source>
        <strain evidence="2">HL-66</strain>
    </source>
</reference>
<evidence type="ECO:0000313" key="3">
    <source>
        <dbReference type="Proteomes" id="UP001060150"/>
    </source>
</evidence>
<keyword evidence="1" id="KW-0812">Transmembrane</keyword>
<feature type="transmembrane region" description="Helical" evidence="1">
    <location>
        <begin position="48"/>
        <end position="67"/>
    </location>
</feature>
<sequence>MTLWVVLLLELSTPLVILGTAPRAVICGSLLLFHLGSLWVLSVDFRENAMLVALGMLPLPFVGGPWVSLGPQAPAVMVFAAATVLSLAFDDRVYPFSNLPMFAAAYRPASVVTLRSPDGSEIHPTPEVVNCSTSGLSREYSAAESSSDALDAFVTQVRRRNAAAPSPLPDGATLWVETVDVDPAGTVRTSQRRLCSLFPSTADGR</sequence>
<proteinExistence type="predicted"/>